<dbReference type="Gene3D" id="1.20.1270.60">
    <property type="entry name" value="Arfaptin homology (AH) domain/BAR domain"/>
    <property type="match status" value="2"/>
</dbReference>
<dbReference type="AlphaFoldDB" id="A0A183D0E5"/>
<evidence type="ECO:0000313" key="1">
    <source>
        <dbReference type="EMBL" id="VDK32686.1"/>
    </source>
</evidence>
<keyword evidence="2" id="KW-1185">Reference proteome</keyword>
<dbReference type="SUPFAM" id="SSF103657">
    <property type="entry name" value="BAR/IMD domain-like"/>
    <property type="match status" value="1"/>
</dbReference>
<dbReference type="InterPro" id="IPR027267">
    <property type="entry name" value="AH/BAR_dom_sf"/>
</dbReference>
<reference evidence="3" key="1">
    <citation type="submission" date="2016-06" db="UniProtKB">
        <authorList>
            <consortium name="WormBaseParasite"/>
        </authorList>
    </citation>
    <scope>IDENTIFICATION</scope>
</reference>
<name>A0A183D0E5_9BILA</name>
<gene>
    <name evidence="1" type="ORF">GPUH_LOCUS2186</name>
</gene>
<accession>A0A183D0E5</accession>
<sequence length="200" mass="23214">MEVTTPTTEPEGRGTFRKLFMKLGEKVGTVKVSELSPEYINRVNNADAYKEVLCQLAGGIMHVLQQNPIFVPEAESTMEFECPPHEDPLELLAASLMAMRQNFAAHLPALEERQTLISRRQEMDFAKYDYTNNQTQQKKEIYEKALAQFNEQSDAIFKRLDTIPDKKETHRMELIKLLDEMRRYHDDAAQQCFRVAKAKW</sequence>
<dbReference type="EMBL" id="UYRT01003120">
    <property type="protein sequence ID" value="VDK32686.1"/>
    <property type="molecule type" value="Genomic_DNA"/>
</dbReference>
<dbReference type="Proteomes" id="UP000271098">
    <property type="component" value="Unassembled WGS sequence"/>
</dbReference>
<organism evidence="3">
    <name type="scientific">Gongylonema pulchrum</name>
    <dbReference type="NCBI Taxonomy" id="637853"/>
    <lineage>
        <taxon>Eukaryota</taxon>
        <taxon>Metazoa</taxon>
        <taxon>Ecdysozoa</taxon>
        <taxon>Nematoda</taxon>
        <taxon>Chromadorea</taxon>
        <taxon>Rhabditida</taxon>
        <taxon>Spirurina</taxon>
        <taxon>Spiruromorpha</taxon>
        <taxon>Spiruroidea</taxon>
        <taxon>Gongylonematidae</taxon>
        <taxon>Gongylonema</taxon>
    </lineage>
</organism>
<evidence type="ECO:0000313" key="3">
    <source>
        <dbReference type="WBParaSite" id="GPUH_0000219101-mRNA-1"/>
    </source>
</evidence>
<dbReference type="OrthoDB" id="5871842at2759"/>
<reference evidence="1 2" key="2">
    <citation type="submission" date="2018-11" db="EMBL/GenBank/DDBJ databases">
        <authorList>
            <consortium name="Pathogen Informatics"/>
        </authorList>
    </citation>
    <scope>NUCLEOTIDE SEQUENCE [LARGE SCALE GENOMIC DNA]</scope>
</reference>
<protein>
    <submittedName>
        <fullName evidence="3">BAR domain-containing protein</fullName>
    </submittedName>
</protein>
<evidence type="ECO:0000313" key="2">
    <source>
        <dbReference type="Proteomes" id="UP000271098"/>
    </source>
</evidence>
<proteinExistence type="predicted"/>
<dbReference type="WBParaSite" id="GPUH_0000219101-mRNA-1">
    <property type="protein sequence ID" value="GPUH_0000219101-mRNA-1"/>
    <property type="gene ID" value="GPUH_0000219101"/>
</dbReference>